<dbReference type="KEGG" id="tid:Thein_1502"/>
<sequence>MRDKEGLENEFRTKVKYLSPRMVERVYGLNRKTLANFRSQRKGPSFLKVGKKVLYPVDELEKWIKKHGILIKTSDS</sequence>
<feature type="domain" description="Helix-turn-helix" evidence="1">
    <location>
        <begin position="17"/>
        <end position="67"/>
    </location>
</feature>
<dbReference type="eggNOG" id="ENOG5033KXJ">
    <property type="taxonomic scope" value="Bacteria"/>
</dbReference>
<reference evidence="3" key="1">
    <citation type="submission" date="2011-04" db="EMBL/GenBank/DDBJ databases">
        <title>The complete genome of Thermodesulfatator indicus DSM 15286.</title>
        <authorList>
            <person name="Lucas S."/>
            <person name="Copeland A."/>
            <person name="Lapidus A."/>
            <person name="Bruce D."/>
            <person name="Goodwin L."/>
            <person name="Pitluck S."/>
            <person name="Peters L."/>
            <person name="Kyrpides N."/>
            <person name="Mavromatis K."/>
            <person name="Pagani I."/>
            <person name="Ivanova N."/>
            <person name="Saunders L."/>
            <person name="Detter J.C."/>
            <person name="Tapia R."/>
            <person name="Han C."/>
            <person name="Land M."/>
            <person name="Hauser L."/>
            <person name="Markowitz V."/>
            <person name="Cheng J.-F."/>
            <person name="Hugenholtz P."/>
            <person name="Woyke T."/>
            <person name="Wu D."/>
            <person name="Spring S."/>
            <person name="Schroeder M."/>
            <person name="Brambilla E."/>
            <person name="Klenk H.-P."/>
            <person name="Eisen J.A."/>
        </authorList>
    </citation>
    <scope>NUCLEOTIDE SEQUENCE [LARGE SCALE GENOMIC DNA]</scope>
    <source>
        <strain evidence="3">DSM 15286 / JCM 11887 / CIR29812</strain>
    </source>
</reference>
<dbReference type="Pfam" id="PF12728">
    <property type="entry name" value="HTH_17"/>
    <property type="match status" value="1"/>
</dbReference>
<dbReference type="InParanoid" id="F8AAE3"/>
<protein>
    <recommendedName>
        <fullName evidence="1">Helix-turn-helix domain-containing protein</fullName>
    </recommendedName>
</protein>
<dbReference type="SUPFAM" id="SSF46955">
    <property type="entry name" value="Putative DNA-binding domain"/>
    <property type="match status" value="1"/>
</dbReference>
<accession>F8AAE3</accession>
<dbReference type="AlphaFoldDB" id="F8AAE3"/>
<dbReference type="InterPro" id="IPR041657">
    <property type="entry name" value="HTH_17"/>
</dbReference>
<gene>
    <name evidence="2" type="ordered locus">Thein_1502</name>
</gene>
<dbReference type="EMBL" id="CP002683">
    <property type="protein sequence ID" value="AEH45363.1"/>
    <property type="molecule type" value="Genomic_DNA"/>
</dbReference>
<proteinExistence type="predicted"/>
<dbReference type="PaxDb" id="667014-Thein_1502"/>
<dbReference type="InterPro" id="IPR009061">
    <property type="entry name" value="DNA-bd_dom_put_sf"/>
</dbReference>
<evidence type="ECO:0000313" key="3">
    <source>
        <dbReference type="Proteomes" id="UP000006793"/>
    </source>
</evidence>
<name>F8AAE3_THEID</name>
<evidence type="ECO:0000313" key="2">
    <source>
        <dbReference type="EMBL" id="AEH45363.1"/>
    </source>
</evidence>
<dbReference type="RefSeq" id="WP_013908105.1">
    <property type="nucleotide sequence ID" value="NC_015681.1"/>
</dbReference>
<organism evidence="2 3">
    <name type="scientific">Thermodesulfatator indicus (strain DSM 15286 / JCM 11887 / CIR29812)</name>
    <dbReference type="NCBI Taxonomy" id="667014"/>
    <lineage>
        <taxon>Bacteria</taxon>
        <taxon>Pseudomonadati</taxon>
        <taxon>Thermodesulfobacteriota</taxon>
        <taxon>Thermodesulfobacteria</taxon>
        <taxon>Thermodesulfobacteriales</taxon>
        <taxon>Thermodesulfatatoraceae</taxon>
        <taxon>Thermodesulfatator</taxon>
    </lineage>
</organism>
<dbReference type="STRING" id="667014.Thein_1502"/>
<reference evidence="2 3" key="2">
    <citation type="journal article" date="2012" name="Stand. Genomic Sci.">
        <title>Complete genome sequence of the thermophilic sulfate-reducing ocean bacterium Thermodesulfatator indicus type strain (CIR29812(T)).</title>
        <authorList>
            <person name="Anderson I."/>
            <person name="Saunders E."/>
            <person name="Lapidus A."/>
            <person name="Nolan M."/>
            <person name="Lucas S."/>
            <person name="Tice H."/>
            <person name="Del Rio T.G."/>
            <person name="Cheng J.F."/>
            <person name="Han C."/>
            <person name="Tapia R."/>
            <person name="Goodwin L.A."/>
            <person name="Pitluck S."/>
            <person name="Liolios K."/>
            <person name="Mavromatis K."/>
            <person name="Pagani I."/>
            <person name="Ivanova N."/>
            <person name="Mikhailova N."/>
            <person name="Pati A."/>
            <person name="Chen A."/>
            <person name="Palaniappan K."/>
            <person name="Land M."/>
            <person name="Hauser L."/>
            <person name="Jeffries C.D."/>
            <person name="Chang Y.J."/>
            <person name="Brambilla E.M."/>
            <person name="Rohde M."/>
            <person name="Spring S."/>
            <person name="Goker M."/>
            <person name="Detter J.C."/>
            <person name="Woyke T."/>
            <person name="Bristow J."/>
            <person name="Eisen J.A."/>
            <person name="Markowitz V."/>
            <person name="Hugenholtz P."/>
            <person name="Kyrpides N.C."/>
            <person name="Klenk H.P."/>
        </authorList>
    </citation>
    <scope>NUCLEOTIDE SEQUENCE [LARGE SCALE GENOMIC DNA]</scope>
    <source>
        <strain evidence="3">DSM 15286 / JCM 11887 / CIR29812</strain>
    </source>
</reference>
<dbReference type="Proteomes" id="UP000006793">
    <property type="component" value="Chromosome"/>
</dbReference>
<evidence type="ECO:0000259" key="1">
    <source>
        <dbReference type="Pfam" id="PF12728"/>
    </source>
</evidence>
<keyword evidence="3" id="KW-1185">Reference proteome</keyword>
<dbReference type="HOGENOM" id="CLU_140176_9_5_0"/>